<comment type="function">
    <text evidence="1 11">Essential for recycling GMP and indirectly, cGMP.</text>
</comment>
<keyword evidence="14" id="KW-1185">Reference proteome</keyword>
<evidence type="ECO:0000256" key="11">
    <source>
        <dbReference type="HAMAP-Rule" id="MF_00328"/>
    </source>
</evidence>
<evidence type="ECO:0000256" key="5">
    <source>
        <dbReference type="ARBA" id="ARBA00022679"/>
    </source>
</evidence>
<dbReference type="Pfam" id="PF22525">
    <property type="entry name" value="H2TH_5"/>
    <property type="match status" value="1"/>
</dbReference>
<dbReference type="RefSeq" id="WP_085486096.1">
    <property type="nucleotide sequence ID" value="NZ_FXAY01000003.1"/>
</dbReference>
<evidence type="ECO:0000256" key="4">
    <source>
        <dbReference type="ARBA" id="ARBA00016296"/>
    </source>
</evidence>
<evidence type="ECO:0000313" key="14">
    <source>
        <dbReference type="Proteomes" id="UP000193244"/>
    </source>
</evidence>
<organism evidence="13 14">
    <name type="scientific">Agreia pratensis</name>
    <dbReference type="NCBI Taxonomy" id="150121"/>
    <lineage>
        <taxon>Bacteria</taxon>
        <taxon>Bacillati</taxon>
        <taxon>Actinomycetota</taxon>
        <taxon>Actinomycetes</taxon>
        <taxon>Micrococcales</taxon>
        <taxon>Microbacteriaceae</taxon>
        <taxon>Agreia</taxon>
    </lineage>
</organism>
<feature type="binding site" evidence="11">
    <location>
        <begin position="121"/>
        <end position="128"/>
    </location>
    <ligand>
        <name>ATP</name>
        <dbReference type="ChEBI" id="CHEBI:30616"/>
    </ligand>
</feature>
<dbReference type="PANTHER" id="PTHR23117">
    <property type="entry name" value="GUANYLATE KINASE-RELATED"/>
    <property type="match status" value="1"/>
</dbReference>
<dbReference type="SUPFAM" id="SSF46946">
    <property type="entry name" value="S13-like H2TH domain"/>
    <property type="match status" value="1"/>
</dbReference>
<evidence type="ECO:0000256" key="7">
    <source>
        <dbReference type="ARBA" id="ARBA00022777"/>
    </source>
</evidence>
<dbReference type="PROSITE" id="PS50052">
    <property type="entry name" value="GUANYLATE_KINASE_2"/>
    <property type="match status" value="1"/>
</dbReference>
<dbReference type="Pfam" id="PF00625">
    <property type="entry name" value="Guanylate_kin"/>
    <property type="match status" value="1"/>
</dbReference>
<dbReference type="OrthoDB" id="9808150at2"/>
<dbReference type="NCBIfam" id="NF041260">
    <property type="entry name" value="actino_IHF"/>
    <property type="match status" value="1"/>
</dbReference>
<dbReference type="NCBIfam" id="TIGR03263">
    <property type="entry name" value="guanyl_kin"/>
    <property type="match status" value="1"/>
</dbReference>
<keyword evidence="8 11" id="KW-0067">ATP-binding</keyword>
<evidence type="ECO:0000256" key="3">
    <source>
        <dbReference type="ARBA" id="ARBA00012961"/>
    </source>
</evidence>
<comment type="catalytic activity">
    <reaction evidence="10 11">
        <text>GMP + ATP = GDP + ADP</text>
        <dbReference type="Rhea" id="RHEA:20780"/>
        <dbReference type="ChEBI" id="CHEBI:30616"/>
        <dbReference type="ChEBI" id="CHEBI:58115"/>
        <dbReference type="ChEBI" id="CHEBI:58189"/>
        <dbReference type="ChEBI" id="CHEBI:456216"/>
        <dbReference type="EC" id="2.7.4.8"/>
    </reaction>
</comment>
<dbReference type="InterPro" id="IPR010979">
    <property type="entry name" value="Ribosomal_uS13-like_H2TH"/>
</dbReference>
<keyword evidence="6 11" id="KW-0547">Nucleotide-binding</keyword>
<dbReference type="InterPro" id="IPR008144">
    <property type="entry name" value="Guanylate_kin-like_dom"/>
</dbReference>
<evidence type="ECO:0000259" key="12">
    <source>
        <dbReference type="PROSITE" id="PS50052"/>
    </source>
</evidence>
<dbReference type="PANTHER" id="PTHR23117:SF13">
    <property type="entry name" value="GUANYLATE KINASE"/>
    <property type="match status" value="1"/>
</dbReference>
<evidence type="ECO:0000256" key="6">
    <source>
        <dbReference type="ARBA" id="ARBA00022741"/>
    </source>
</evidence>
<sequence>MTVPDVDRAAGSRAAIAARRARAAIKKAVTEQRRSATGVLDRASKHPDSLEAGMRVTELLQGIPGLGRVRIERVIERLSISPSKRLGGLGALQRDRLRAYLEKRAPFSGDETASRLVVLAGPTAVGKGTVSTWIRENVPGVLLSVSATTRAPRPGEIDGVSYYFVDDAEFDRMIAAGEFLEWAVVHNSSRYGTPRAPIDKALAEGKSVLLEIDIQGARQVREAMPEARLVFLLPPSWAELVRRLTGRGTETAEEQERRLATAEIELAAQNEFDYLIVNNDVETAARDVVELMK</sequence>
<dbReference type="EC" id="2.7.4.8" evidence="3 11"/>
<dbReference type="GO" id="GO:0004385">
    <property type="term" value="F:GMP kinase activity"/>
    <property type="evidence" value="ECO:0007669"/>
    <property type="project" value="UniProtKB-UniRule"/>
</dbReference>
<dbReference type="InterPro" id="IPR027417">
    <property type="entry name" value="P-loop_NTPase"/>
</dbReference>
<keyword evidence="11" id="KW-0963">Cytoplasm</keyword>
<keyword evidence="5 11" id="KW-0808">Transferase</keyword>
<evidence type="ECO:0000256" key="10">
    <source>
        <dbReference type="ARBA" id="ARBA00048594"/>
    </source>
</evidence>
<dbReference type="SUPFAM" id="SSF52540">
    <property type="entry name" value="P-loop containing nucleoside triphosphate hydrolases"/>
    <property type="match status" value="1"/>
</dbReference>
<evidence type="ECO:0000256" key="8">
    <source>
        <dbReference type="ARBA" id="ARBA00022840"/>
    </source>
</evidence>
<comment type="subcellular location">
    <subcellularLocation>
        <location evidence="11">Cytoplasm</location>
    </subcellularLocation>
</comment>
<dbReference type="Gene3D" id="3.40.50.300">
    <property type="entry name" value="P-loop containing nucleotide triphosphate hydrolases"/>
    <property type="match status" value="1"/>
</dbReference>
<proteinExistence type="inferred from homology"/>
<reference evidence="14" key="1">
    <citation type="submission" date="2017-04" db="EMBL/GenBank/DDBJ databases">
        <authorList>
            <person name="Varghese N."/>
            <person name="Submissions S."/>
        </authorList>
    </citation>
    <scope>NUCLEOTIDE SEQUENCE [LARGE SCALE GENOMIC DNA]</scope>
    <source>
        <strain evidence="14">VKM Ac-2510</strain>
    </source>
</reference>
<dbReference type="Gene3D" id="1.10.8.50">
    <property type="match status" value="1"/>
</dbReference>
<feature type="domain" description="Guanylate kinase-like" evidence="12">
    <location>
        <begin position="114"/>
        <end position="293"/>
    </location>
</feature>
<dbReference type="PROSITE" id="PS00856">
    <property type="entry name" value="GUANYLATE_KINASE_1"/>
    <property type="match status" value="1"/>
</dbReference>
<gene>
    <name evidence="11" type="primary">gmk</name>
    <name evidence="13" type="ORF">SAMN06296010_2340</name>
</gene>
<name>A0A1X7KAS8_9MICO</name>
<dbReference type="GO" id="GO:0005524">
    <property type="term" value="F:ATP binding"/>
    <property type="evidence" value="ECO:0007669"/>
    <property type="project" value="UniProtKB-UniRule"/>
</dbReference>
<dbReference type="HAMAP" id="MF_00328">
    <property type="entry name" value="Guanylate_kinase"/>
    <property type="match status" value="1"/>
</dbReference>
<keyword evidence="7 11" id="KW-0418">Kinase</keyword>
<dbReference type="SMART" id="SM00072">
    <property type="entry name" value="GuKc"/>
    <property type="match status" value="1"/>
</dbReference>
<dbReference type="STRING" id="150121.SAMN06296010_2340"/>
<evidence type="ECO:0000256" key="9">
    <source>
        <dbReference type="ARBA" id="ARBA00030128"/>
    </source>
</evidence>
<dbReference type="GO" id="GO:0005829">
    <property type="term" value="C:cytosol"/>
    <property type="evidence" value="ECO:0007669"/>
    <property type="project" value="TreeGrafter"/>
</dbReference>
<dbReference type="GO" id="GO:0003676">
    <property type="term" value="F:nucleic acid binding"/>
    <property type="evidence" value="ECO:0007669"/>
    <property type="project" value="InterPro"/>
</dbReference>
<evidence type="ECO:0000313" key="13">
    <source>
        <dbReference type="EMBL" id="SMG37866.1"/>
    </source>
</evidence>
<dbReference type="EMBL" id="FXAY01000003">
    <property type="protein sequence ID" value="SMG37866.1"/>
    <property type="molecule type" value="Genomic_DNA"/>
</dbReference>
<dbReference type="InterPro" id="IPR017665">
    <property type="entry name" value="Guanylate_kinase"/>
</dbReference>
<dbReference type="Gene3D" id="3.30.63.10">
    <property type="entry name" value="Guanylate Kinase phosphate binding domain"/>
    <property type="match status" value="1"/>
</dbReference>
<accession>A0A1X7KAS8</accession>
<dbReference type="Proteomes" id="UP000193244">
    <property type="component" value="Unassembled WGS sequence"/>
</dbReference>
<evidence type="ECO:0000256" key="2">
    <source>
        <dbReference type="ARBA" id="ARBA00005790"/>
    </source>
</evidence>
<dbReference type="AlphaFoldDB" id="A0A1X7KAS8"/>
<dbReference type="CDD" id="cd00071">
    <property type="entry name" value="GMPK"/>
    <property type="match status" value="1"/>
</dbReference>
<dbReference type="InterPro" id="IPR047806">
    <property type="entry name" value="IHF_actinobact"/>
</dbReference>
<protein>
    <recommendedName>
        <fullName evidence="4 11">Guanylate kinase</fullName>
        <ecNumber evidence="3 11">2.7.4.8</ecNumber>
    </recommendedName>
    <alternativeName>
        <fullName evidence="9 11">GMP kinase</fullName>
    </alternativeName>
</protein>
<dbReference type="FunFam" id="3.30.63.10:FF:000002">
    <property type="entry name" value="Guanylate kinase 1"/>
    <property type="match status" value="1"/>
</dbReference>
<comment type="similarity">
    <text evidence="2 11">Belongs to the guanylate kinase family.</text>
</comment>
<evidence type="ECO:0000256" key="1">
    <source>
        <dbReference type="ARBA" id="ARBA00003531"/>
    </source>
</evidence>
<dbReference type="InterPro" id="IPR020590">
    <property type="entry name" value="Guanylate_kinase_CS"/>
</dbReference>
<dbReference type="InterPro" id="IPR055201">
    <property type="entry name" value="IHF-like_H2TH"/>
</dbReference>
<dbReference type="InterPro" id="IPR008145">
    <property type="entry name" value="GK/Ca_channel_bsu"/>
</dbReference>